<dbReference type="GO" id="GO:0016757">
    <property type="term" value="F:glycosyltransferase activity"/>
    <property type="evidence" value="ECO:0007669"/>
    <property type="project" value="InterPro"/>
</dbReference>
<dbReference type="OrthoDB" id="556516at2"/>
<dbReference type="AlphaFoldDB" id="K9U964"/>
<dbReference type="Gene3D" id="3.40.50.2000">
    <property type="entry name" value="Glycogen Phosphorylase B"/>
    <property type="match status" value="2"/>
</dbReference>
<dbReference type="STRING" id="1173020.Cha6605_0343"/>
<feature type="domain" description="Glycosyl transferase family 1" evidence="1">
    <location>
        <begin position="213"/>
        <end position="375"/>
    </location>
</feature>
<dbReference type="eggNOG" id="COG0438">
    <property type="taxonomic scope" value="Bacteria"/>
</dbReference>
<keyword evidence="3" id="KW-1185">Reference proteome</keyword>
<dbReference type="PANTHER" id="PTHR46401:SF8">
    <property type="entry name" value="BLL6006 PROTEIN"/>
    <property type="match status" value="1"/>
</dbReference>
<dbReference type="KEGG" id="cmp:Cha6605_0343"/>
<dbReference type="CDD" id="cd03809">
    <property type="entry name" value="GT4_MtfB-like"/>
    <property type="match status" value="1"/>
</dbReference>
<dbReference type="Pfam" id="PF00534">
    <property type="entry name" value="Glycos_transf_1"/>
    <property type="match status" value="1"/>
</dbReference>
<dbReference type="HOGENOM" id="CLU_009583_27_5_3"/>
<dbReference type="SUPFAM" id="SSF53756">
    <property type="entry name" value="UDP-Glycosyltransferase/glycogen phosphorylase"/>
    <property type="match status" value="1"/>
</dbReference>
<dbReference type="InterPro" id="IPR001296">
    <property type="entry name" value="Glyco_trans_1"/>
</dbReference>
<name>K9U964_CHAP6</name>
<dbReference type="EMBL" id="CP003600">
    <property type="protein sequence ID" value="AFY91642.1"/>
    <property type="molecule type" value="Genomic_DNA"/>
</dbReference>
<proteinExistence type="predicted"/>
<evidence type="ECO:0000259" key="1">
    <source>
        <dbReference type="Pfam" id="PF00534"/>
    </source>
</evidence>
<dbReference type="Proteomes" id="UP000010366">
    <property type="component" value="Chromosome"/>
</dbReference>
<accession>K9U964</accession>
<organism evidence="2 3">
    <name type="scientific">Chamaesiphon minutus (strain ATCC 27169 / PCC 6605)</name>
    <dbReference type="NCBI Taxonomy" id="1173020"/>
    <lineage>
        <taxon>Bacteria</taxon>
        <taxon>Bacillati</taxon>
        <taxon>Cyanobacteriota</taxon>
        <taxon>Cyanophyceae</taxon>
        <taxon>Gomontiellales</taxon>
        <taxon>Chamaesiphonaceae</taxon>
        <taxon>Chamaesiphon</taxon>
    </lineage>
</organism>
<evidence type="ECO:0000313" key="2">
    <source>
        <dbReference type="EMBL" id="AFY91642.1"/>
    </source>
</evidence>
<gene>
    <name evidence="2" type="ORF">Cha6605_0343</name>
</gene>
<reference evidence="2 3" key="1">
    <citation type="submission" date="2012-05" db="EMBL/GenBank/DDBJ databases">
        <title>Finished chromosome of genome of Chamaesiphon sp. PCC 6605.</title>
        <authorList>
            <consortium name="US DOE Joint Genome Institute"/>
            <person name="Gugger M."/>
            <person name="Coursin T."/>
            <person name="Rippka R."/>
            <person name="Tandeau De Marsac N."/>
            <person name="Huntemann M."/>
            <person name="Wei C.-L."/>
            <person name="Han J."/>
            <person name="Detter J.C."/>
            <person name="Han C."/>
            <person name="Tapia R."/>
            <person name="Chen A."/>
            <person name="Kyrpides N."/>
            <person name="Mavromatis K."/>
            <person name="Markowitz V."/>
            <person name="Szeto E."/>
            <person name="Ivanova N."/>
            <person name="Pagani I."/>
            <person name="Pati A."/>
            <person name="Goodwin L."/>
            <person name="Nordberg H.P."/>
            <person name="Cantor M.N."/>
            <person name="Hua S.X."/>
            <person name="Woyke T."/>
            <person name="Kerfeld C.A."/>
        </authorList>
    </citation>
    <scope>NUCLEOTIDE SEQUENCE [LARGE SCALE GENOMIC DNA]</scope>
    <source>
        <strain evidence="3">ATCC 27169 / PCC 6605</strain>
    </source>
</reference>
<evidence type="ECO:0000313" key="3">
    <source>
        <dbReference type="Proteomes" id="UP000010366"/>
    </source>
</evidence>
<protein>
    <submittedName>
        <fullName evidence="2">Glycosyltransferase</fullName>
    </submittedName>
</protein>
<sequence length="404" mass="46344">MKVALFISSQTPESGGSYTFESQIIDALLELHSHSKHTFFLYVSEQKIPEWTVGICLPIVSVYLSKLSKIKSIVWTALSACINKIQHPRTRFKIENWREKHLLDSLALHQIDVILSLTPNCPTVEYPSIATIWDLQHKLQSYFPEVSEAGEWDRREKFYTEMLSRAAFIITGTETGKAEIERFYQVPAARIKVIPFFTPQFALNPVPIERNIKTKFNLPERYLFYPAQFWPHKNHVGLLLALKYLKEKYNLELALVLVGANKGNEFYVREKVQELDLSKQVYFLNFVDRVDLISLYVNAFAMTFVTFFGPDNFPPLEAMALGCPVIASNVSGAQEQLGSAAILVDPKQPAEIALAIESLVKDDLLRQKTIENGLKRANRWTAKDYIQEIFATIDDFEAIRRCWK</sequence>
<dbReference type="RefSeq" id="WP_015157836.1">
    <property type="nucleotide sequence ID" value="NC_019697.1"/>
</dbReference>
<keyword evidence="2" id="KW-0808">Transferase</keyword>
<dbReference type="PANTHER" id="PTHR46401">
    <property type="entry name" value="GLYCOSYLTRANSFERASE WBBK-RELATED"/>
    <property type="match status" value="1"/>
</dbReference>